<evidence type="ECO:0000313" key="1">
    <source>
        <dbReference type="EMBL" id="MBB6067873.1"/>
    </source>
</evidence>
<accession>A0A7J9S0V3</accession>
<proteinExistence type="predicted"/>
<dbReference type="AlphaFoldDB" id="A0A7J9S0V3"/>
<reference evidence="1 2" key="1">
    <citation type="submission" date="2020-08" db="EMBL/GenBank/DDBJ databases">
        <title>Genomic Encyclopedia of Type Strains, Phase IV (KMG-V): Genome sequencing to study the core and pangenomes of soil and plant-associated prokaryotes.</title>
        <authorList>
            <person name="Whitman W."/>
        </authorList>
    </citation>
    <scope>NUCLEOTIDE SEQUENCE [LARGE SCALE GENOMIC DNA]</scope>
    <source>
        <strain evidence="1 2">DSM 7078</strain>
    </source>
</reference>
<organism evidence="1 2">
    <name type="scientific">Methanococcus maripaludis</name>
    <name type="common">Methanococcus deltae</name>
    <dbReference type="NCBI Taxonomy" id="39152"/>
    <lineage>
        <taxon>Archaea</taxon>
        <taxon>Methanobacteriati</taxon>
        <taxon>Methanobacteriota</taxon>
        <taxon>Methanomada group</taxon>
        <taxon>Methanococci</taxon>
        <taxon>Methanococcales</taxon>
        <taxon>Methanococcaceae</taxon>
        <taxon>Methanococcus</taxon>
    </lineage>
</organism>
<evidence type="ECO:0000313" key="2">
    <source>
        <dbReference type="Proteomes" id="UP000584706"/>
    </source>
</evidence>
<dbReference type="EMBL" id="JACHIQ010000002">
    <property type="protein sequence ID" value="MBB6067873.1"/>
    <property type="molecule type" value="Genomic_DNA"/>
</dbReference>
<gene>
    <name evidence="1" type="ORF">HNP97_001383</name>
</gene>
<dbReference type="Proteomes" id="UP000584706">
    <property type="component" value="Unassembled WGS sequence"/>
</dbReference>
<sequence>MQLSSGSIAPATAGETPVIHGILSPSGSIDDDGTIIAGTMANMIWHGVYPVTIKDGETIVPGDKVNADATTFEAIKDNVNGVFTVVRVRGSYADVWLK</sequence>
<dbReference type="RefSeq" id="WP_183546931.1">
    <property type="nucleotide sequence ID" value="NZ_JACHIQ010000002.1"/>
</dbReference>
<protein>
    <submittedName>
        <fullName evidence="1">Uncharacterized protein</fullName>
    </submittedName>
</protein>
<name>A0A7J9S0V3_METMI</name>
<comment type="caution">
    <text evidence="1">The sequence shown here is derived from an EMBL/GenBank/DDBJ whole genome shotgun (WGS) entry which is preliminary data.</text>
</comment>